<dbReference type="KEGG" id="mey:TM49_08460"/>
<dbReference type="OrthoDB" id="241498at2"/>
<dbReference type="GO" id="GO:0009088">
    <property type="term" value="P:threonine biosynthetic process"/>
    <property type="evidence" value="ECO:0007669"/>
    <property type="project" value="TreeGrafter"/>
</dbReference>
<reference evidence="3 4" key="1">
    <citation type="journal article" date="2015" name="Genome Announc.">
        <title>Complete genome sequence of Martelella endophytica YC6887, which has antifungal activity associated with a halophyte.</title>
        <authorList>
            <person name="Khan A."/>
            <person name="Khan H."/>
            <person name="Chung E.J."/>
            <person name="Hossain M.T."/>
            <person name="Chung Y.R."/>
        </authorList>
    </citation>
    <scope>NUCLEOTIDE SEQUENCE [LARGE SCALE GENOMIC DNA]</scope>
    <source>
        <strain evidence="3">YC6887</strain>
    </source>
</reference>
<evidence type="ECO:0000313" key="4">
    <source>
        <dbReference type="Proteomes" id="UP000032611"/>
    </source>
</evidence>
<dbReference type="Proteomes" id="UP000032611">
    <property type="component" value="Chromosome"/>
</dbReference>
<dbReference type="PATRIC" id="fig|1486262.3.peg.1750"/>
<dbReference type="HOGENOM" id="CLU_044821_2_0_5"/>
<dbReference type="InterPro" id="IPR011009">
    <property type="entry name" value="Kinase-like_dom_sf"/>
</dbReference>
<name>A0A0D5LVL0_MAREN</name>
<dbReference type="EMBL" id="CP010803">
    <property type="protein sequence ID" value="AJY48046.1"/>
    <property type="molecule type" value="Genomic_DNA"/>
</dbReference>
<evidence type="ECO:0000256" key="1">
    <source>
        <dbReference type="ARBA" id="ARBA00038240"/>
    </source>
</evidence>
<dbReference type="GO" id="GO:0004413">
    <property type="term" value="F:homoserine kinase activity"/>
    <property type="evidence" value="ECO:0007669"/>
    <property type="project" value="TreeGrafter"/>
</dbReference>
<accession>A0A0D5LVL0</accession>
<dbReference type="SUPFAM" id="SSF56112">
    <property type="entry name" value="Protein kinase-like (PK-like)"/>
    <property type="match status" value="1"/>
</dbReference>
<dbReference type="PANTHER" id="PTHR21064:SF6">
    <property type="entry name" value="AMINOGLYCOSIDE PHOSPHOTRANSFERASE DOMAIN-CONTAINING PROTEIN"/>
    <property type="match status" value="1"/>
</dbReference>
<sequence>MLYNQEFLDRLENSIRAALPQWAMPETASVRLLTISENATYLAENGDTRMIIRVHRPAYHTREQILSELAWIEALRRDGVVETPEPIPTVDGALLTSFSDGDTERFAVAFTYLKGSEPDADAEGAKWYGKLGEINARLHAHAKMWQKPAGFDRKVWNFDTILGERAYWGDWRAAMGLTADGKAILEKVHTRLASKLAAYGEEPDRFGLVHCDMRAANLLVDGNRLAVIDFDDCGMSWFAYDFAAAISFLEADPVAPTLQDAWVEGYRRVAPFSAKDEAALPMFVMLRRMQLTAWLASHSETPTAETLGTGFTDGTVALAERYLSR</sequence>
<dbReference type="STRING" id="1486262.TM49_08460"/>
<protein>
    <submittedName>
        <fullName evidence="3">Aminoglycoside phosphotransferase</fullName>
    </submittedName>
</protein>
<dbReference type="PANTHER" id="PTHR21064">
    <property type="entry name" value="AMINOGLYCOSIDE PHOSPHOTRANSFERASE DOMAIN-CONTAINING PROTEIN-RELATED"/>
    <property type="match status" value="1"/>
</dbReference>
<dbReference type="Pfam" id="PF01636">
    <property type="entry name" value="APH"/>
    <property type="match status" value="1"/>
</dbReference>
<dbReference type="Gene3D" id="3.90.1200.10">
    <property type="match status" value="1"/>
</dbReference>
<comment type="similarity">
    <text evidence="1">Belongs to the pseudomonas-type ThrB family.</text>
</comment>
<keyword evidence="3" id="KW-0808">Transferase</keyword>
<dbReference type="Gene3D" id="3.30.200.20">
    <property type="entry name" value="Phosphorylase Kinase, domain 1"/>
    <property type="match status" value="1"/>
</dbReference>
<feature type="domain" description="Aminoglycoside phosphotransferase" evidence="2">
    <location>
        <begin position="37"/>
        <end position="272"/>
    </location>
</feature>
<keyword evidence="4" id="KW-1185">Reference proteome</keyword>
<gene>
    <name evidence="3" type="ORF">TM49_08460</name>
</gene>
<evidence type="ECO:0000259" key="2">
    <source>
        <dbReference type="Pfam" id="PF01636"/>
    </source>
</evidence>
<evidence type="ECO:0000313" key="3">
    <source>
        <dbReference type="EMBL" id="AJY48046.1"/>
    </source>
</evidence>
<dbReference type="AlphaFoldDB" id="A0A0D5LVL0"/>
<dbReference type="RefSeq" id="WP_045685005.1">
    <property type="nucleotide sequence ID" value="NZ_CP010803.1"/>
</dbReference>
<dbReference type="InterPro" id="IPR002575">
    <property type="entry name" value="Aminoglycoside_PTrfase"/>
</dbReference>
<organism evidence="3 4">
    <name type="scientific">Martelella endophytica</name>
    <dbReference type="NCBI Taxonomy" id="1486262"/>
    <lineage>
        <taxon>Bacteria</taxon>
        <taxon>Pseudomonadati</taxon>
        <taxon>Pseudomonadota</taxon>
        <taxon>Alphaproteobacteria</taxon>
        <taxon>Hyphomicrobiales</taxon>
        <taxon>Aurantimonadaceae</taxon>
        <taxon>Martelella</taxon>
    </lineage>
</organism>
<proteinExistence type="inferred from homology"/>
<dbReference type="InterPro" id="IPR050249">
    <property type="entry name" value="Pseudomonas-type_ThrB"/>
</dbReference>